<evidence type="ECO:0000259" key="2">
    <source>
        <dbReference type="Pfam" id="PF25942"/>
    </source>
</evidence>
<keyword evidence="4" id="KW-1185">Reference proteome</keyword>
<name>A0A1I6I5X6_9EURY</name>
<sequence length="379" mass="40434">MPTRRRILAALGVAGSVGLAGCDGLGGDRPDARTATETPAATASETAVATGDAGDGPSLPYSAADASENVERPLGLVVRNVGGERRFVTVVVSHGDRTLLVDSSEYAPEGTDRTRHYPNLVARRGTYDVVVETADGATGRGVLRVDGVHRDAVVELDGEVRVRQTARCTPDCGDVSVAGEARPFGNPRWPEIDAWAGYTVTVANAGSRRHEVRVGFEIDGDTALDYRYRPPPGTVLGFPTIPPLRRLAVTVEANGDRWRGRLDADRSVALPLAVDDDGVRVDAWPDAGADLRVRNERGPQTATVVLSKEGERVASWSADLGREETATVSAFVPGPGLYEAEMTVERGDESLTNTRSVVVTRRGVLLVRVRDGVDAFFVR</sequence>
<dbReference type="Pfam" id="PF25942">
    <property type="entry name" value="Ig_halo"/>
    <property type="match status" value="1"/>
</dbReference>
<accession>A0A1I6I5X6</accession>
<gene>
    <name evidence="3" type="ORF">SAMN04487947_2877</name>
</gene>
<protein>
    <recommendedName>
        <fullName evidence="2">Ig-like domain-containing protein</fullName>
    </recommendedName>
</protein>
<feature type="region of interest" description="Disordered" evidence="1">
    <location>
        <begin position="28"/>
        <end position="61"/>
    </location>
</feature>
<evidence type="ECO:0000256" key="1">
    <source>
        <dbReference type="SAM" id="MobiDB-lite"/>
    </source>
</evidence>
<feature type="domain" description="Ig-like" evidence="2">
    <location>
        <begin position="86"/>
        <end position="166"/>
    </location>
</feature>
<organism evidence="3 4">
    <name type="scientific">Halogeometricum rufum</name>
    <dbReference type="NCBI Taxonomy" id="553469"/>
    <lineage>
        <taxon>Archaea</taxon>
        <taxon>Methanobacteriati</taxon>
        <taxon>Methanobacteriota</taxon>
        <taxon>Stenosarchaea group</taxon>
        <taxon>Halobacteria</taxon>
        <taxon>Halobacteriales</taxon>
        <taxon>Haloferacaceae</taxon>
        <taxon>Halogeometricum</taxon>
    </lineage>
</organism>
<dbReference type="PROSITE" id="PS51257">
    <property type="entry name" value="PROKAR_LIPOPROTEIN"/>
    <property type="match status" value="1"/>
</dbReference>
<reference evidence="4" key="1">
    <citation type="submission" date="2016-10" db="EMBL/GenBank/DDBJ databases">
        <authorList>
            <person name="Varghese N."/>
            <person name="Submissions S."/>
        </authorList>
    </citation>
    <scope>NUCLEOTIDE SEQUENCE [LARGE SCALE GENOMIC DNA]</scope>
    <source>
        <strain evidence="4">CGMCC 1.7736</strain>
    </source>
</reference>
<evidence type="ECO:0000313" key="3">
    <source>
        <dbReference type="EMBL" id="SFR61790.1"/>
    </source>
</evidence>
<dbReference type="RefSeq" id="WP_089808736.1">
    <property type="nucleotide sequence ID" value="NZ_FOYT01000002.1"/>
</dbReference>
<dbReference type="Proteomes" id="UP000198531">
    <property type="component" value="Unassembled WGS sequence"/>
</dbReference>
<dbReference type="AlphaFoldDB" id="A0A1I6I5X6"/>
<dbReference type="EMBL" id="FOYT01000002">
    <property type="protein sequence ID" value="SFR61790.1"/>
    <property type="molecule type" value="Genomic_DNA"/>
</dbReference>
<dbReference type="OrthoDB" id="282315at2157"/>
<dbReference type="STRING" id="553469.SAMN04487947_2877"/>
<dbReference type="InterPro" id="IPR058929">
    <property type="entry name" value="Ig_halo"/>
</dbReference>
<feature type="compositionally biased region" description="Low complexity" evidence="1">
    <location>
        <begin position="35"/>
        <end position="50"/>
    </location>
</feature>
<proteinExistence type="predicted"/>
<evidence type="ECO:0000313" key="4">
    <source>
        <dbReference type="Proteomes" id="UP000198531"/>
    </source>
</evidence>